<proteinExistence type="predicted"/>
<name>A0AAW0CQX8_9AGAR</name>
<dbReference type="EMBL" id="JAWWNJ010000015">
    <property type="protein sequence ID" value="KAK7040432.1"/>
    <property type="molecule type" value="Genomic_DNA"/>
</dbReference>
<gene>
    <name evidence="1" type="ORF">R3P38DRAFT_3310055</name>
</gene>
<keyword evidence="2" id="KW-1185">Reference proteome</keyword>
<accession>A0AAW0CQX8</accession>
<sequence length="248" mass="28079">MEQDRAFLAKKDTQILDLEAPRNLIRQRLDEYKYPVLSLPNETVAEIFLHFIPPYPDTPPTMGLESPVVLTLICRQWRDTALSTPALWPAIELTSLRLRGSSAQYSQLWLERSGLLPLSIHYSYGNEASEDGDSPLLSTLVKYRSRWEHAGILLPDVPQINAIHGPMPLLRTLSFIVANRQTTPTTDTRSDLETIPPFVFETPALSSLSIMGFHTLTVIFPWSQLTSLSLDRIRFPAYMPILRQATPP</sequence>
<evidence type="ECO:0000313" key="1">
    <source>
        <dbReference type="EMBL" id="KAK7040432.1"/>
    </source>
</evidence>
<organism evidence="1 2">
    <name type="scientific">Favolaschia claudopus</name>
    <dbReference type="NCBI Taxonomy" id="2862362"/>
    <lineage>
        <taxon>Eukaryota</taxon>
        <taxon>Fungi</taxon>
        <taxon>Dikarya</taxon>
        <taxon>Basidiomycota</taxon>
        <taxon>Agaricomycotina</taxon>
        <taxon>Agaricomycetes</taxon>
        <taxon>Agaricomycetidae</taxon>
        <taxon>Agaricales</taxon>
        <taxon>Marasmiineae</taxon>
        <taxon>Mycenaceae</taxon>
        <taxon>Favolaschia</taxon>
    </lineage>
</organism>
<protein>
    <submittedName>
        <fullName evidence="1">F-box domain-containing protein</fullName>
    </submittedName>
</protein>
<dbReference type="AlphaFoldDB" id="A0AAW0CQX8"/>
<evidence type="ECO:0000313" key="2">
    <source>
        <dbReference type="Proteomes" id="UP001362999"/>
    </source>
</evidence>
<comment type="caution">
    <text evidence="1">The sequence shown here is derived from an EMBL/GenBank/DDBJ whole genome shotgun (WGS) entry which is preliminary data.</text>
</comment>
<dbReference type="Proteomes" id="UP001362999">
    <property type="component" value="Unassembled WGS sequence"/>
</dbReference>
<reference evidence="1 2" key="1">
    <citation type="journal article" date="2024" name="J Genomics">
        <title>Draft genome sequencing and assembly of Favolaschia claudopus CIRM-BRFM 2984 isolated from oak limbs.</title>
        <authorList>
            <person name="Navarro D."/>
            <person name="Drula E."/>
            <person name="Chaduli D."/>
            <person name="Cazenave R."/>
            <person name="Ahrendt S."/>
            <person name="Wang J."/>
            <person name="Lipzen A."/>
            <person name="Daum C."/>
            <person name="Barry K."/>
            <person name="Grigoriev I.V."/>
            <person name="Favel A."/>
            <person name="Rosso M.N."/>
            <person name="Martin F."/>
        </authorList>
    </citation>
    <scope>NUCLEOTIDE SEQUENCE [LARGE SCALE GENOMIC DNA]</scope>
    <source>
        <strain evidence="1 2">CIRM-BRFM 2984</strain>
    </source>
</reference>